<evidence type="ECO:0000256" key="3">
    <source>
        <dbReference type="ARBA" id="ARBA00023157"/>
    </source>
</evidence>
<dbReference type="Gene3D" id="2.120.10.80">
    <property type="entry name" value="Kelch-type beta propeller"/>
    <property type="match status" value="2"/>
</dbReference>
<dbReference type="EMBL" id="JADGIZ020000014">
    <property type="protein sequence ID" value="KAL2916744.1"/>
    <property type="molecule type" value="Genomic_DNA"/>
</dbReference>
<dbReference type="InterPro" id="IPR035914">
    <property type="entry name" value="Sperma_CUB_dom_sf"/>
</dbReference>
<keyword evidence="2" id="KW-0677">Repeat</keyword>
<feature type="transmembrane region" description="Helical" evidence="4">
    <location>
        <begin position="598"/>
        <end position="619"/>
    </location>
</feature>
<dbReference type="SUPFAM" id="SSF117281">
    <property type="entry name" value="Kelch motif"/>
    <property type="match status" value="1"/>
</dbReference>
<evidence type="ECO:0000256" key="2">
    <source>
        <dbReference type="ARBA" id="ARBA00022737"/>
    </source>
</evidence>
<keyword evidence="7" id="KW-1185">Reference proteome</keyword>
<dbReference type="InterPro" id="IPR056737">
    <property type="entry name" value="Beta-prop_ATRN-MKLN-like"/>
</dbReference>
<accession>A0ABR4NBC5</accession>
<evidence type="ECO:0000313" key="7">
    <source>
        <dbReference type="Proteomes" id="UP001527925"/>
    </source>
</evidence>
<dbReference type="Gene3D" id="2.60.120.290">
    <property type="entry name" value="Spermadhesin, CUB domain"/>
    <property type="match status" value="1"/>
</dbReference>
<feature type="domain" description="CUB" evidence="5">
    <location>
        <begin position="1"/>
        <end position="65"/>
    </location>
</feature>
<name>A0ABR4NBC5_9FUNG</name>
<dbReference type="Pfam" id="PF24981">
    <property type="entry name" value="Beta-prop_ATRN-LZTR1"/>
    <property type="match status" value="1"/>
</dbReference>
<keyword evidence="4" id="KW-1133">Transmembrane helix</keyword>
<evidence type="ECO:0000259" key="5">
    <source>
        <dbReference type="PROSITE" id="PS01180"/>
    </source>
</evidence>
<organism evidence="6 7">
    <name type="scientific">Polyrhizophydium stewartii</name>
    <dbReference type="NCBI Taxonomy" id="2732419"/>
    <lineage>
        <taxon>Eukaryota</taxon>
        <taxon>Fungi</taxon>
        <taxon>Fungi incertae sedis</taxon>
        <taxon>Chytridiomycota</taxon>
        <taxon>Chytridiomycota incertae sedis</taxon>
        <taxon>Chytridiomycetes</taxon>
        <taxon>Rhizophydiales</taxon>
        <taxon>Rhizophydiales incertae sedis</taxon>
        <taxon>Polyrhizophydium</taxon>
    </lineage>
</organism>
<keyword evidence="3" id="KW-1015">Disulfide bond</keyword>
<dbReference type="CDD" id="cd00041">
    <property type="entry name" value="CUB"/>
    <property type="match status" value="1"/>
</dbReference>
<gene>
    <name evidence="6" type="ORF">HK105_203523</name>
</gene>
<evidence type="ECO:0000256" key="4">
    <source>
        <dbReference type="SAM" id="Phobius"/>
    </source>
</evidence>
<dbReference type="InterPro" id="IPR015915">
    <property type="entry name" value="Kelch-typ_b-propeller"/>
</dbReference>
<keyword evidence="4" id="KW-0472">Membrane</keyword>
<proteinExistence type="predicted"/>
<keyword evidence="1" id="KW-0880">Kelch repeat</keyword>
<dbReference type="InterPro" id="IPR000859">
    <property type="entry name" value="CUB_dom"/>
</dbReference>
<dbReference type="Proteomes" id="UP001527925">
    <property type="component" value="Unassembled WGS sequence"/>
</dbReference>
<reference evidence="6 7" key="1">
    <citation type="submission" date="2023-09" db="EMBL/GenBank/DDBJ databases">
        <title>Pangenome analysis of Batrachochytrium dendrobatidis and related Chytrids.</title>
        <authorList>
            <person name="Yacoub M.N."/>
            <person name="Stajich J.E."/>
            <person name="James T.Y."/>
        </authorList>
    </citation>
    <scope>NUCLEOTIDE SEQUENCE [LARGE SCALE GENOMIC DNA]</scope>
    <source>
        <strain evidence="6 7">JEL0888</strain>
    </source>
</reference>
<evidence type="ECO:0000313" key="6">
    <source>
        <dbReference type="EMBL" id="KAL2916744.1"/>
    </source>
</evidence>
<dbReference type="PROSITE" id="PS01180">
    <property type="entry name" value="CUB"/>
    <property type="match status" value="1"/>
</dbReference>
<keyword evidence="4" id="KW-0812">Transmembrane</keyword>
<comment type="caution">
    <text evidence="6">The sequence shown here is derived from an EMBL/GenBank/DDBJ whole genome shotgun (WGS) entry which is preliminary data.</text>
</comment>
<dbReference type="SUPFAM" id="SSF49854">
    <property type="entry name" value="Spermadhesin, CUB domain"/>
    <property type="match status" value="1"/>
</dbReference>
<sequence>MAWDYLYVLDGPSTSSPQLAALCGNRSDTLGYRDILVATSSAMTIVFRSDSLVNTIGFQAVFTVLAFCDVRVHAGVLCERPAAAGASVFSPRMQHGLAYDPVLDVMYVSFGRNWSSTFGDLWKFDFGTTGDVGLVLHPQRATNAWTRLDADVSMLVYATAESSVVVVPLDTSFRIYVYSGFTDSSTYTRGLSVFDSATATWSELTPGPIGISGGTGVYHAATHTIHFFVSYPLSYVTDLFLGRQYVLAYAIDSDTWSQWAAQPVSKNRYLPRAAAVSGDYGVLFGGMEKGWDETRLADDCFSGEIQVLDLACGTWSYYAQPASTAFRRMGFGMAVRGSSLLLVGGNTGILLNDMVILDLDRLPPAPGSPAQECAMAVGSLRLPTGCTASVNRDVCRGVFVFWIRVSTMPKCVARNYCAWCDSSCGFNNASLGLPGLGGLSSDQTASLGLCSSTDGLTSPRQCPILVQLTTGQTVYNTISFGGVQDYTFYIANPNYDVKIELTSVTNPGAELRITAISMRPYTPTSTTGRLKLLASDPTRVLGTAVIRISWGHDRGVISSTPLQPATNHTDGSTQYALTVSLSAPGTEAGSAGFQTGDIISLVAVFCSSVFVSLCMSYLIRKYRTRVLASRIATLEMAAIARLPPDPPKLFRVTADVVPRAAIAEAAGAAVVPGAGRILRSATMGERHWPIAVECLPQWPPVLVTPMAAITYLAVHPGSGRFLRRGDLPVMSFATRIVVVTAARPSTRVSASDYAAKPVEEVKTPSKPAARGVRSTVNAVLRAGRGAQPGTSTQ</sequence>
<evidence type="ECO:0000256" key="1">
    <source>
        <dbReference type="ARBA" id="ARBA00022441"/>
    </source>
</evidence>
<protein>
    <recommendedName>
        <fullName evidence="5">CUB domain-containing protein</fullName>
    </recommendedName>
</protein>